<dbReference type="OrthoDB" id="10039976at2759"/>
<dbReference type="PANTHER" id="PTHR43233">
    <property type="entry name" value="FAMILY N-ACETYLTRANSFERASE, PUTATIVE (AFU_ORTHOLOGUE AFUA_6G03350)-RELATED"/>
    <property type="match status" value="1"/>
</dbReference>
<keyword evidence="3" id="KW-1185">Reference proteome</keyword>
<dbReference type="InterPro" id="IPR053144">
    <property type="entry name" value="Acetyltransferase_Butenolide"/>
</dbReference>
<reference evidence="2 3" key="1">
    <citation type="journal article" date="2016" name="Genome Biol. Evol.">
        <title>Divergent and convergent evolution of fungal pathogenicity.</title>
        <authorList>
            <person name="Shang Y."/>
            <person name="Xiao G."/>
            <person name="Zheng P."/>
            <person name="Cen K."/>
            <person name="Zhan S."/>
            <person name="Wang C."/>
        </authorList>
    </citation>
    <scope>NUCLEOTIDE SEQUENCE [LARGE SCALE GENOMIC DNA]</scope>
    <source>
        <strain evidence="2 3">ARSEF 2679</strain>
    </source>
</reference>
<feature type="domain" description="N-acetyltransferase" evidence="1">
    <location>
        <begin position="22"/>
        <end position="162"/>
    </location>
</feature>
<keyword evidence="2" id="KW-0012">Acyltransferase</keyword>
<dbReference type="CDD" id="cd04301">
    <property type="entry name" value="NAT_SF"/>
    <property type="match status" value="1"/>
</dbReference>
<dbReference type="Gene3D" id="3.40.630.30">
    <property type="match status" value="1"/>
</dbReference>
<evidence type="ECO:0000259" key="1">
    <source>
        <dbReference type="PROSITE" id="PS51186"/>
    </source>
</evidence>
<dbReference type="Pfam" id="PF00583">
    <property type="entry name" value="Acetyltransf_1"/>
    <property type="match status" value="1"/>
</dbReference>
<sequence>MASLCAELKSRQWQRDEYLITTDSSVIPLDRLIDVFDSPEFYWASAMPREHMQAALDNSLCFSLFRDGDDEFLGFARCVTDYTTFVYLTDVWVDPAAQGRGLGSWLVRCVREVVEEMPHLRRSMLFTSSWERSVPFYRRLMGMEVVESTPGQGLITMECKGRGHPRYGSEGSHYG</sequence>
<dbReference type="InterPro" id="IPR016181">
    <property type="entry name" value="Acyl_CoA_acyltransferase"/>
</dbReference>
<organism evidence="2 3">
    <name type="scientific">Cordyceps fumosorosea (strain ARSEF 2679)</name>
    <name type="common">Isaria fumosorosea</name>
    <dbReference type="NCBI Taxonomy" id="1081104"/>
    <lineage>
        <taxon>Eukaryota</taxon>
        <taxon>Fungi</taxon>
        <taxon>Dikarya</taxon>
        <taxon>Ascomycota</taxon>
        <taxon>Pezizomycotina</taxon>
        <taxon>Sordariomycetes</taxon>
        <taxon>Hypocreomycetidae</taxon>
        <taxon>Hypocreales</taxon>
        <taxon>Cordycipitaceae</taxon>
        <taxon>Cordyceps</taxon>
    </lineage>
</organism>
<proteinExistence type="predicted"/>
<protein>
    <submittedName>
        <fullName evidence="2">Acyl-CoA N-acyltransferase</fullName>
    </submittedName>
</protein>
<dbReference type="PROSITE" id="PS51186">
    <property type="entry name" value="GNAT"/>
    <property type="match status" value="1"/>
</dbReference>
<dbReference type="InterPro" id="IPR000182">
    <property type="entry name" value="GNAT_dom"/>
</dbReference>
<dbReference type="AlphaFoldDB" id="A0A167XES0"/>
<dbReference type="SUPFAM" id="SSF55729">
    <property type="entry name" value="Acyl-CoA N-acyltransferases (Nat)"/>
    <property type="match status" value="1"/>
</dbReference>
<evidence type="ECO:0000313" key="2">
    <source>
        <dbReference type="EMBL" id="OAA64889.1"/>
    </source>
</evidence>
<dbReference type="GeneID" id="30020591"/>
<comment type="caution">
    <text evidence="2">The sequence shown here is derived from an EMBL/GenBank/DDBJ whole genome shotgun (WGS) entry which is preliminary data.</text>
</comment>
<dbReference type="EMBL" id="AZHB01000009">
    <property type="protein sequence ID" value="OAA64889.1"/>
    <property type="molecule type" value="Genomic_DNA"/>
</dbReference>
<dbReference type="RefSeq" id="XP_018704861.1">
    <property type="nucleotide sequence ID" value="XM_018847905.1"/>
</dbReference>
<evidence type="ECO:0000313" key="3">
    <source>
        <dbReference type="Proteomes" id="UP000076744"/>
    </source>
</evidence>
<dbReference type="Proteomes" id="UP000076744">
    <property type="component" value="Unassembled WGS sequence"/>
</dbReference>
<gene>
    <name evidence="2" type="ORF">ISF_04299</name>
</gene>
<dbReference type="GO" id="GO:0016747">
    <property type="term" value="F:acyltransferase activity, transferring groups other than amino-acyl groups"/>
    <property type="evidence" value="ECO:0007669"/>
    <property type="project" value="InterPro"/>
</dbReference>
<dbReference type="PANTHER" id="PTHR43233:SF1">
    <property type="entry name" value="FAMILY N-ACETYLTRANSFERASE, PUTATIVE (AFU_ORTHOLOGUE AFUA_6G03350)-RELATED"/>
    <property type="match status" value="1"/>
</dbReference>
<dbReference type="STRING" id="1081104.A0A167XES0"/>
<keyword evidence="2" id="KW-0808">Transferase</keyword>
<name>A0A167XES0_CORFA</name>
<accession>A0A167XES0</accession>